<dbReference type="EC" id="2.3.1.259" evidence="7"/>
<keyword evidence="15" id="KW-1185">Reference proteome</keyword>
<dbReference type="InterPro" id="IPR000182">
    <property type="entry name" value="GNAT_dom"/>
</dbReference>
<evidence type="ECO:0000256" key="12">
    <source>
        <dbReference type="SAM" id="Phobius"/>
    </source>
</evidence>
<dbReference type="Proteomes" id="UP000663760">
    <property type="component" value="Chromosome 10"/>
</dbReference>
<organism evidence="14 15">
    <name type="scientific">Spirodela intermedia</name>
    <name type="common">Intermediate duckweed</name>
    <dbReference type="NCBI Taxonomy" id="51605"/>
    <lineage>
        <taxon>Eukaryota</taxon>
        <taxon>Viridiplantae</taxon>
        <taxon>Streptophyta</taxon>
        <taxon>Embryophyta</taxon>
        <taxon>Tracheophyta</taxon>
        <taxon>Spermatophyta</taxon>
        <taxon>Magnoliopsida</taxon>
        <taxon>Liliopsida</taxon>
        <taxon>Araceae</taxon>
        <taxon>Lemnoideae</taxon>
        <taxon>Spirodela</taxon>
    </lineage>
</organism>
<dbReference type="FunFam" id="3.40.630.30:FF:000041">
    <property type="entry name" value="Histone acetyltransferase MCC1 isoform A"/>
    <property type="match status" value="1"/>
</dbReference>
<keyword evidence="12" id="KW-0472">Membrane</keyword>
<protein>
    <recommendedName>
        <fullName evidence="8">N-alpha-acetyltransferase 60</fullName>
        <ecNumber evidence="7">2.3.1.259</ecNumber>
        <ecNumber evidence="1">2.3.1.48</ecNumber>
    </recommendedName>
</protein>
<keyword evidence="4" id="KW-0156">Chromatin regulator</keyword>
<dbReference type="GO" id="GO:0007059">
    <property type="term" value="P:chromosome segregation"/>
    <property type="evidence" value="ECO:0007669"/>
    <property type="project" value="UniProtKB-KW"/>
</dbReference>
<dbReference type="InterPro" id="IPR016181">
    <property type="entry name" value="Acyl_CoA_acyltransferase"/>
</dbReference>
<dbReference type="EC" id="2.3.1.48" evidence="1"/>
<reference evidence="14" key="1">
    <citation type="submission" date="2020-02" db="EMBL/GenBank/DDBJ databases">
        <authorList>
            <person name="Scholz U."/>
            <person name="Mascher M."/>
            <person name="Fiebig A."/>
        </authorList>
    </citation>
    <scope>NUCLEOTIDE SEQUENCE</scope>
</reference>
<name>A0A7I8L3N0_SPIIN</name>
<feature type="compositionally biased region" description="Polar residues" evidence="11">
    <location>
        <begin position="239"/>
        <end position="250"/>
    </location>
</feature>
<evidence type="ECO:0000256" key="2">
    <source>
        <dbReference type="ARBA" id="ARBA00022679"/>
    </source>
</evidence>
<dbReference type="PROSITE" id="PS51186">
    <property type="entry name" value="GNAT"/>
    <property type="match status" value="1"/>
</dbReference>
<dbReference type="SUPFAM" id="SSF55729">
    <property type="entry name" value="Acyl-CoA N-acyltransferases (Nat)"/>
    <property type="match status" value="1"/>
</dbReference>
<evidence type="ECO:0000256" key="6">
    <source>
        <dbReference type="ARBA" id="ARBA00025774"/>
    </source>
</evidence>
<proteinExistence type="inferred from homology"/>
<dbReference type="PANTHER" id="PTHR14744">
    <property type="entry name" value="N-ALPHA-ACETYLTRANSFERASE 60"/>
    <property type="match status" value="1"/>
</dbReference>
<keyword evidence="12" id="KW-1133">Transmembrane helix</keyword>
<accession>A0A7I8L3N0</accession>
<evidence type="ECO:0000256" key="3">
    <source>
        <dbReference type="ARBA" id="ARBA00022829"/>
    </source>
</evidence>
<keyword evidence="3" id="KW-0159">Chromosome partition</keyword>
<feature type="transmembrane region" description="Helical" evidence="12">
    <location>
        <begin position="194"/>
        <end position="218"/>
    </location>
</feature>
<evidence type="ECO:0000256" key="7">
    <source>
        <dbReference type="ARBA" id="ARBA00026111"/>
    </source>
</evidence>
<feature type="region of interest" description="Disordered" evidence="11">
    <location>
        <begin position="224"/>
        <end position="250"/>
    </location>
</feature>
<evidence type="ECO:0000313" key="14">
    <source>
        <dbReference type="EMBL" id="CAA7403855.1"/>
    </source>
</evidence>
<evidence type="ECO:0000256" key="5">
    <source>
        <dbReference type="ARBA" id="ARBA00023315"/>
    </source>
</evidence>
<evidence type="ECO:0000256" key="10">
    <source>
        <dbReference type="ARBA" id="ARBA00048848"/>
    </source>
</evidence>
<evidence type="ECO:0000256" key="1">
    <source>
        <dbReference type="ARBA" id="ARBA00013184"/>
    </source>
</evidence>
<dbReference type="InterPro" id="IPR045141">
    <property type="entry name" value="NAA60-like"/>
</dbReference>
<comment type="catalytic activity">
    <reaction evidence="10">
        <text>N-terminal L-methionyl-[transmembrane protein] + acetyl-CoA = N-terminal N(alpha)-acetyl-L-methionyl-[transmembrane protein] + CoA + H(+)</text>
        <dbReference type="Rhea" id="RHEA:50604"/>
        <dbReference type="Rhea" id="RHEA-COMP:12745"/>
        <dbReference type="Rhea" id="RHEA-COMP:12746"/>
        <dbReference type="ChEBI" id="CHEBI:15378"/>
        <dbReference type="ChEBI" id="CHEBI:57287"/>
        <dbReference type="ChEBI" id="CHEBI:57288"/>
        <dbReference type="ChEBI" id="CHEBI:64731"/>
        <dbReference type="ChEBI" id="CHEBI:133414"/>
        <dbReference type="EC" id="2.3.1.259"/>
    </reaction>
</comment>
<evidence type="ECO:0000256" key="9">
    <source>
        <dbReference type="ARBA" id="ARBA00048017"/>
    </source>
</evidence>
<evidence type="ECO:0000256" key="11">
    <source>
        <dbReference type="SAM" id="MobiDB-lite"/>
    </source>
</evidence>
<comment type="similarity">
    <text evidence="6">Belongs to the acetyltransferase family. NAA60 subfamily.</text>
</comment>
<keyword evidence="2" id="KW-0808">Transferase</keyword>
<dbReference type="Pfam" id="PF00583">
    <property type="entry name" value="Acetyltransf_1"/>
    <property type="match status" value="1"/>
</dbReference>
<dbReference type="CDD" id="cd04301">
    <property type="entry name" value="NAT_SF"/>
    <property type="match status" value="1"/>
</dbReference>
<dbReference type="GO" id="GO:0000139">
    <property type="term" value="C:Golgi membrane"/>
    <property type="evidence" value="ECO:0007669"/>
    <property type="project" value="TreeGrafter"/>
</dbReference>
<dbReference type="EMBL" id="LR746273">
    <property type="protein sequence ID" value="CAA7403855.1"/>
    <property type="molecule type" value="Genomic_DNA"/>
</dbReference>
<keyword evidence="5" id="KW-0012">Acyltransferase</keyword>
<evidence type="ECO:0000313" key="15">
    <source>
        <dbReference type="Proteomes" id="UP000663760"/>
    </source>
</evidence>
<dbReference type="GO" id="GO:0004402">
    <property type="term" value="F:histone acetyltransferase activity"/>
    <property type="evidence" value="ECO:0007669"/>
    <property type="project" value="TreeGrafter"/>
</dbReference>
<evidence type="ECO:0000259" key="13">
    <source>
        <dbReference type="PROSITE" id="PS51186"/>
    </source>
</evidence>
<keyword evidence="12" id="KW-0812">Transmembrane</keyword>
<feature type="domain" description="N-acetyltransferase" evidence="13">
    <location>
        <begin position="12"/>
        <end position="185"/>
    </location>
</feature>
<dbReference type="PANTHER" id="PTHR14744:SF15">
    <property type="entry name" value="N-ALPHA-ACETYLTRANSFERASE 60"/>
    <property type="match status" value="1"/>
</dbReference>
<gene>
    <name evidence="14" type="ORF">SI8410_10014533</name>
</gene>
<evidence type="ECO:0000256" key="8">
    <source>
        <dbReference type="ARBA" id="ARBA00026144"/>
    </source>
</evidence>
<sequence length="250" mass="28029">MLDKKITHRPTITYRPMRPTDLQALQQIHAGLFPIRYELEFFLNVVNGHGIVSWAAVDISGCDDRMDRLVGFVTTRLVPAKESEIADSLRYDSSRSEKTLVYILTLGVVEAYRNLRIATTLVQEVIKYASSIPTCRGVYLHVIDYNNPAILFYRKMLFKLVRRLPSFYYIQGRHFDSYLFVYYLNGGQSTCSPLGMVAAVAAVAAYLKGLVASLASVLRKSSKPGRSRKRADSKDTGSLLCTQEGDSGLV</sequence>
<dbReference type="Gene3D" id="3.40.630.30">
    <property type="match status" value="1"/>
</dbReference>
<comment type="catalytic activity">
    <reaction evidence="9">
        <text>L-lysyl-[protein] + acetyl-CoA = N(6)-acetyl-L-lysyl-[protein] + CoA + H(+)</text>
        <dbReference type="Rhea" id="RHEA:45948"/>
        <dbReference type="Rhea" id="RHEA-COMP:9752"/>
        <dbReference type="Rhea" id="RHEA-COMP:10731"/>
        <dbReference type="ChEBI" id="CHEBI:15378"/>
        <dbReference type="ChEBI" id="CHEBI:29969"/>
        <dbReference type="ChEBI" id="CHEBI:57287"/>
        <dbReference type="ChEBI" id="CHEBI:57288"/>
        <dbReference type="ChEBI" id="CHEBI:61930"/>
        <dbReference type="EC" id="2.3.1.48"/>
    </reaction>
</comment>
<dbReference type="AlphaFoldDB" id="A0A7I8L3N0"/>
<dbReference type="GO" id="GO:0120518">
    <property type="term" value="F:protein N-terminal-methionine acetyltransferase activity"/>
    <property type="evidence" value="ECO:0007669"/>
    <property type="project" value="UniProtKB-EC"/>
</dbReference>
<evidence type="ECO:0000256" key="4">
    <source>
        <dbReference type="ARBA" id="ARBA00022853"/>
    </source>
</evidence>
<dbReference type="OrthoDB" id="47374at2759"/>